<dbReference type="InterPro" id="IPR007421">
    <property type="entry name" value="Schlafen_AlbA_2_dom"/>
</dbReference>
<feature type="domain" description="Schlafen AlbA-2" evidence="1">
    <location>
        <begin position="33"/>
        <end position="155"/>
    </location>
</feature>
<dbReference type="InterPro" id="IPR038475">
    <property type="entry name" value="RecG_C_sf"/>
</dbReference>
<dbReference type="Proteomes" id="UP000218542">
    <property type="component" value="Unassembled WGS sequence"/>
</dbReference>
<comment type="caution">
    <text evidence="2">The sequence shown here is derived from an EMBL/GenBank/DDBJ whole genome shotgun (WGS) entry which is preliminary data.</text>
</comment>
<evidence type="ECO:0000259" key="1">
    <source>
        <dbReference type="Pfam" id="PF04326"/>
    </source>
</evidence>
<dbReference type="EMBL" id="BAOS01000025">
    <property type="protein sequence ID" value="GAX61575.1"/>
    <property type="molecule type" value="Genomic_DNA"/>
</dbReference>
<dbReference type="Pfam" id="PF04326">
    <property type="entry name" value="SLFN_AlbA_2"/>
    <property type="match status" value="1"/>
</dbReference>
<dbReference type="Gene3D" id="3.30.950.30">
    <property type="entry name" value="Schlafen, AAA domain"/>
    <property type="match status" value="1"/>
</dbReference>
<dbReference type="PANTHER" id="PTHR30595">
    <property type="entry name" value="GLPR-RELATED TRANSCRIPTIONAL REPRESSOR"/>
    <property type="match status" value="1"/>
</dbReference>
<reference evidence="3" key="1">
    <citation type="journal article" date="2017" name="Environ. Microbiol. Rep.">
        <title>Genetic Diversity of Marine Anaerobic Ammonium-Oxidizing Bacteria as Revealed by Genomic and Proteomic Analyses of 'Candidatus Scalindua japonica'.</title>
        <authorList>
            <person name="Oshiki M."/>
            <person name="Mizuto K."/>
            <person name="Kimura Z."/>
            <person name="Kindaichi T."/>
            <person name="Satoh H."/>
            <person name="Okabe S."/>
        </authorList>
    </citation>
    <scope>NUCLEOTIDE SEQUENCE [LARGE SCALE GENOMIC DNA]</scope>
    <source>
        <strain evidence="3">husup-a2</strain>
    </source>
</reference>
<evidence type="ECO:0000313" key="3">
    <source>
        <dbReference type="Proteomes" id="UP000218542"/>
    </source>
</evidence>
<evidence type="ECO:0000313" key="2">
    <source>
        <dbReference type="EMBL" id="GAX61575.1"/>
    </source>
</evidence>
<dbReference type="Pfam" id="PF13749">
    <property type="entry name" value="HATPase_c_4"/>
    <property type="match status" value="1"/>
</dbReference>
<proteinExistence type="predicted"/>
<dbReference type="Gene3D" id="3.30.565.60">
    <property type="match status" value="1"/>
</dbReference>
<dbReference type="AlphaFoldDB" id="A0A286U0A7"/>
<accession>A0A286U0A7</accession>
<dbReference type="InterPro" id="IPR038461">
    <property type="entry name" value="Schlafen_AlbA_2_dom_sf"/>
</dbReference>
<organism evidence="2 3">
    <name type="scientific">Candidatus Scalindua japonica</name>
    <dbReference type="NCBI Taxonomy" id="1284222"/>
    <lineage>
        <taxon>Bacteria</taxon>
        <taxon>Pseudomonadati</taxon>
        <taxon>Planctomycetota</taxon>
        <taxon>Candidatus Brocadiia</taxon>
        <taxon>Candidatus Brocadiales</taxon>
        <taxon>Candidatus Scalinduaceae</taxon>
        <taxon>Candidatus Scalindua</taxon>
    </lineage>
</organism>
<gene>
    <name evidence="2" type="ORF">SCALIN_C25_0022</name>
</gene>
<sequence>MSETVTGKIKVVLQMTEEELKIILQEFCRLPAETEVFEFKEARISYDSNKLGKYFSALSNEANLKGKSHAWLIFGIKDKGRTIVGSQFRHNRKDLDNLKGELANKTTNRISFIEIYELHLPEGRIVMFHIPAAPKGIPVAFDGHYYGREGEKLSPLTLEEIERIRAQVALEDWSAATVPDTAIDDLDSEAIAKARENYKNKFPHQAHDIDCWDDITFLNKAKVIIKGKITRTAIILLGKPESEHFVSPAEAKIRWLLKDAKGNNRDYHIESCPLLLAVDKIYAKIRNLKYRYIKDGTLFPDEVDQYEPFVIREAINNCIAHQDYTKGGRINVVEMDDQLIFTNLGSFIPGSVEKVVKEDAPEEHYRNRFLATAMFNLKMVDTAGGGIRKMFNYQRERFFPMPEYDLSEDKVKVTVIGKVLDMDFARVLARNPSLSLEQIIMLDKVQKQKPLPDEEIKYLKGFGLIEGRKPNYVISAKITASLSNDELKAHYIKQRGLDDEHYKNLIVEYLKKFGESPRKNIEKFLQDKLPDILTESQKKNKVTNLLSALRIKGIIRNNGYSKWSPV</sequence>
<protein>
    <submittedName>
        <fullName evidence="2">Transcriptional regulator</fullName>
    </submittedName>
</protein>
<name>A0A286U0A7_9BACT</name>
<keyword evidence="3" id="KW-1185">Reference proteome</keyword>
<dbReference type="PANTHER" id="PTHR30595:SF6">
    <property type="entry name" value="SCHLAFEN ALBA-2 DOMAIN-CONTAINING PROTEIN"/>
    <property type="match status" value="1"/>
</dbReference>